<evidence type="ECO:0000256" key="7">
    <source>
        <dbReference type="ARBA" id="ARBA00023303"/>
    </source>
</evidence>
<comment type="subcellular location">
    <subcellularLocation>
        <location evidence="1">Membrane</location>
        <topology evidence="1">Multi-pass membrane protein</topology>
    </subcellularLocation>
</comment>
<feature type="transmembrane region" description="Helical" evidence="9">
    <location>
        <begin position="253"/>
        <end position="271"/>
    </location>
</feature>
<reference evidence="11" key="1">
    <citation type="journal article" date="2018" name="Biosci. Biotechnol. Biochem.">
        <title>Polysaccharide hydrolase of the hadal zone amphipods Hirondellea gigas.</title>
        <authorList>
            <person name="Kobayashi H."/>
            <person name="Nagahama T."/>
            <person name="Arai W."/>
            <person name="Sasagawa Y."/>
            <person name="Umeda M."/>
            <person name="Hayashi T."/>
            <person name="Nikaido I."/>
            <person name="Watanabe H."/>
            <person name="Oguri K."/>
            <person name="Kitazato H."/>
            <person name="Fujioka K."/>
            <person name="Kido Y."/>
            <person name="Takami H."/>
        </authorList>
    </citation>
    <scope>NUCLEOTIDE SEQUENCE</scope>
    <source>
        <tissue evidence="11">Whole body</tissue>
    </source>
</reference>
<proteinExistence type="evidence at transcript level"/>
<dbReference type="SUPFAM" id="SSF81324">
    <property type="entry name" value="Voltage-gated potassium channels"/>
    <property type="match status" value="2"/>
</dbReference>
<evidence type="ECO:0000256" key="1">
    <source>
        <dbReference type="ARBA" id="ARBA00004141"/>
    </source>
</evidence>
<keyword evidence="2 8" id="KW-0813">Transport</keyword>
<dbReference type="GO" id="GO:0022841">
    <property type="term" value="F:potassium ion leak channel activity"/>
    <property type="evidence" value="ECO:0007669"/>
    <property type="project" value="TreeGrafter"/>
</dbReference>
<feature type="transmembrane region" description="Helical" evidence="9">
    <location>
        <begin position="12"/>
        <end position="37"/>
    </location>
</feature>
<evidence type="ECO:0000256" key="6">
    <source>
        <dbReference type="ARBA" id="ARBA00023136"/>
    </source>
</evidence>
<dbReference type="PANTHER" id="PTHR11003:SF334">
    <property type="entry name" value="FI03418P"/>
    <property type="match status" value="1"/>
</dbReference>
<dbReference type="InterPro" id="IPR003280">
    <property type="entry name" value="2pore_dom_K_chnl"/>
</dbReference>
<dbReference type="AlphaFoldDB" id="A0A2P2I3U1"/>
<dbReference type="GO" id="GO:0015271">
    <property type="term" value="F:outward rectifier potassium channel activity"/>
    <property type="evidence" value="ECO:0007669"/>
    <property type="project" value="TreeGrafter"/>
</dbReference>
<dbReference type="GO" id="GO:0005886">
    <property type="term" value="C:plasma membrane"/>
    <property type="evidence" value="ECO:0007669"/>
    <property type="project" value="TreeGrafter"/>
</dbReference>
<feature type="transmembrane region" description="Helical" evidence="9">
    <location>
        <begin position="147"/>
        <end position="167"/>
    </location>
</feature>
<evidence type="ECO:0000256" key="2">
    <source>
        <dbReference type="ARBA" id="ARBA00022448"/>
    </source>
</evidence>
<evidence type="ECO:0000256" key="3">
    <source>
        <dbReference type="ARBA" id="ARBA00022692"/>
    </source>
</evidence>
<evidence type="ECO:0000256" key="8">
    <source>
        <dbReference type="RuleBase" id="RU003857"/>
    </source>
</evidence>
<evidence type="ECO:0000259" key="10">
    <source>
        <dbReference type="Pfam" id="PF07885"/>
    </source>
</evidence>
<keyword evidence="4 9" id="KW-1133">Transmembrane helix</keyword>
<organism evidence="11">
    <name type="scientific">Hirondellea gigas</name>
    <dbReference type="NCBI Taxonomy" id="1518452"/>
    <lineage>
        <taxon>Eukaryota</taxon>
        <taxon>Metazoa</taxon>
        <taxon>Ecdysozoa</taxon>
        <taxon>Arthropoda</taxon>
        <taxon>Crustacea</taxon>
        <taxon>Multicrustacea</taxon>
        <taxon>Malacostraca</taxon>
        <taxon>Eumalacostraca</taxon>
        <taxon>Peracarida</taxon>
        <taxon>Amphipoda</taxon>
        <taxon>Amphilochidea</taxon>
        <taxon>Lysianassida</taxon>
        <taxon>Lysianassidira</taxon>
        <taxon>Lysianassoidea</taxon>
        <taxon>Lysianassidae</taxon>
        <taxon>Hirondellea</taxon>
    </lineage>
</organism>
<feature type="domain" description="Potassium channel" evidence="10">
    <location>
        <begin position="114"/>
        <end position="171"/>
    </location>
</feature>
<feature type="transmembrane region" description="Helical" evidence="9">
    <location>
        <begin position="291"/>
        <end position="311"/>
    </location>
</feature>
<name>A0A2P2I3U1_9CRUS</name>
<dbReference type="InterPro" id="IPR013099">
    <property type="entry name" value="K_chnl_dom"/>
</dbReference>
<keyword evidence="5 8" id="KW-0406">Ion transport</keyword>
<evidence type="ECO:0000256" key="5">
    <source>
        <dbReference type="ARBA" id="ARBA00023065"/>
    </source>
</evidence>
<evidence type="ECO:0000313" key="11">
    <source>
        <dbReference type="EMBL" id="LAB68546.1"/>
    </source>
</evidence>
<keyword evidence="6 9" id="KW-0472">Membrane</keyword>
<dbReference type="GO" id="GO:0030322">
    <property type="term" value="P:stabilization of membrane potential"/>
    <property type="evidence" value="ECO:0007669"/>
    <property type="project" value="TreeGrafter"/>
</dbReference>
<keyword evidence="7 8" id="KW-0407">Ion channel</keyword>
<feature type="domain" description="Potassium channel" evidence="10">
    <location>
        <begin position="231"/>
        <end position="315"/>
    </location>
</feature>
<dbReference type="PANTHER" id="PTHR11003">
    <property type="entry name" value="POTASSIUM CHANNEL, SUBFAMILY K"/>
    <property type="match status" value="1"/>
</dbReference>
<sequence length="391" mass="44657">MDKNQTCLKRFARIMLSHIGLLVIVVIYAVAGAYWFIKLESSYEALQNRIKNLKYLDVQDAKKYIVYDMWLQNSQNHTGTEFILLAGNNLKMFHDFVVDAVQNSYYDGRNDTDIYNWSFSKSLLFTVTTMAAIGYGHIAPKTFNGQLFCIIYAVVGVPLLLLFLANIGEVLADTFRYIYSRGCCVTCRFSRRKNEASKDVKPKSVFKDMVGNEVYMPTSEVQVPITVNVCVVAFYLMAGGLLFKLWEGWQFHSAAYFSFITLSTIGFGDYVPGNSFNMGKDSAVVAGLKMLATIVFSLFGMALLSMCINLIQEQIMSKFKWMAKELGMNDEEEDQQAKHKYRKTEYEVTTTPPGKDGNNYLQNLEEKPRHKFRRRPLSTDSRGYVKLSEMN</sequence>
<feature type="transmembrane region" description="Helical" evidence="9">
    <location>
        <begin position="225"/>
        <end position="246"/>
    </location>
</feature>
<accession>A0A2P2I3U1</accession>
<comment type="similarity">
    <text evidence="8">Belongs to the two pore domain potassium channel (TC 1.A.1.8) family.</text>
</comment>
<protein>
    <submittedName>
        <fullName evidence="11">Potassium channel subfamily K member 18-like</fullName>
    </submittedName>
</protein>
<evidence type="ECO:0000256" key="9">
    <source>
        <dbReference type="SAM" id="Phobius"/>
    </source>
</evidence>
<evidence type="ECO:0000256" key="4">
    <source>
        <dbReference type="ARBA" id="ARBA00022989"/>
    </source>
</evidence>
<keyword evidence="3 8" id="KW-0812">Transmembrane</keyword>
<feature type="transmembrane region" description="Helical" evidence="9">
    <location>
        <begin position="114"/>
        <end position="135"/>
    </location>
</feature>
<dbReference type="EMBL" id="IACF01002911">
    <property type="protein sequence ID" value="LAB68546.1"/>
    <property type="molecule type" value="mRNA"/>
</dbReference>
<dbReference type="Pfam" id="PF07885">
    <property type="entry name" value="Ion_trans_2"/>
    <property type="match status" value="2"/>
</dbReference>
<dbReference type="PRINTS" id="PR01333">
    <property type="entry name" value="2POREKCHANEL"/>
</dbReference>
<dbReference type="Gene3D" id="1.10.287.70">
    <property type="match status" value="1"/>
</dbReference>